<protein>
    <submittedName>
        <fullName evidence="2">Uncharacterized protein</fullName>
    </submittedName>
</protein>
<proteinExistence type="predicted"/>
<dbReference type="EnsemblMetazoa" id="AMIN005852-RA">
    <property type="protein sequence ID" value="AMIN005852-PA"/>
    <property type="gene ID" value="AMIN005852"/>
</dbReference>
<keyword evidence="1" id="KW-0472">Membrane</keyword>
<keyword evidence="3" id="KW-1185">Reference proteome</keyword>
<keyword evidence="1" id="KW-1133">Transmembrane helix</keyword>
<evidence type="ECO:0000313" key="3">
    <source>
        <dbReference type="Proteomes" id="UP000075920"/>
    </source>
</evidence>
<feature type="transmembrane region" description="Helical" evidence="1">
    <location>
        <begin position="34"/>
        <end position="52"/>
    </location>
</feature>
<evidence type="ECO:0000313" key="2">
    <source>
        <dbReference type="EnsemblMetazoa" id="AMIN005852-PA"/>
    </source>
</evidence>
<dbReference type="Proteomes" id="UP000075920">
    <property type="component" value="Unassembled WGS sequence"/>
</dbReference>
<reference evidence="2" key="2">
    <citation type="submission" date="2020-05" db="UniProtKB">
        <authorList>
            <consortium name="EnsemblMetazoa"/>
        </authorList>
    </citation>
    <scope>IDENTIFICATION</scope>
    <source>
        <strain evidence="2">MINIMUS1</strain>
    </source>
</reference>
<organism evidence="2 3">
    <name type="scientific">Anopheles minimus</name>
    <dbReference type="NCBI Taxonomy" id="112268"/>
    <lineage>
        <taxon>Eukaryota</taxon>
        <taxon>Metazoa</taxon>
        <taxon>Ecdysozoa</taxon>
        <taxon>Arthropoda</taxon>
        <taxon>Hexapoda</taxon>
        <taxon>Insecta</taxon>
        <taxon>Pterygota</taxon>
        <taxon>Neoptera</taxon>
        <taxon>Endopterygota</taxon>
        <taxon>Diptera</taxon>
        <taxon>Nematocera</taxon>
        <taxon>Culicoidea</taxon>
        <taxon>Culicidae</taxon>
        <taxon>Anophelinae</taxon>
        <taxon>Anopheles</taxon>
    </lineage>
</organism>
<keyword evidence="1" id="KW-0812">Transmembrane</keyword>
<accession>A0A182W686</accession>
<sequence>MRMASDGFGSVTKPYDFSQSSVGKRNRTNMLRHSVVLLLPLVLIVLISVIQFRPTVADRPVRAARRVIFYKPERDSNGTQTVNTSNIFDPPKLCPPGYQLDRHSRCRRLMG</sequence>
<dbReference type="AlphaFoldDB" id="A0A182W686"/>
<dbReference type="VEuPathDB" id="VectorBase:AMIN005852"/>
<evidence type="ECO:0000256" key="1">
    <source>
        <dbReference type="SAM" id="Phobius"/>
    </source>
</evidence>
<name>A0A182W686_9DIPT</name>
<reference evidence="3" key="1">
    <citation type="submission" date="2013-03" db="EMBL/GenBank/DDBJ databases">
        <title>The Genome Sequence of Anopheles minimus MINIMUS1.</title>
        <authorList>
            <consortium name="The Broad Institute Genomics Platform"/>
            <person name="Neafsey D.E."/>
            <person name="Walton C."/>
            <person name="Walker B."/>
            <person name="Young S.K."/>
            <person name="Zeng Q."/>
            <person name="Gargeya S."/>
            <person name="Fitzgerald M."/>
            <person name="Haas B."/>
            <person name="Abouelleil A."/>
            <person name="Allen A.W."/>
            <person name="Alvarado L."/>
            <person name="Arachchi H.M."/>
            <person name="Berlin A.M."/>
            <person name="Chapman S.B."/>
            <person name="Gainer-Dewar J."/>
            <person name="Goldberg J."/>
            <person name="Griggs A."/>
            <person name="Gujja S."/>
            <person name="Hansen M."/>
            <person name="Howarth C."/>
            <person name="Imamovic A."/>
            <person name="Ireland A."/>
            <person name="Larimer J."/>
            <person name="McCowan C."/>
            <person name="Murphy C."/>
            <person name="Pearson M."/>
            <person name="Poon T.W."/>
            <person name="Priest M."/>
            <person name="Roberts A."/>
            <person name="Saif S."/>
            <person name="Shea T."/>
            <person name="Sisk P."/>
            <person name="Sykes S."/>
            <person name="Wortman J."/>
            <person name="Nusbaum C."/>
            <person name="Birren B."/>
        </authorList>
    </citation>
    <scope>NUCLEOTIDE SEQUENCE [LARGE SCALE GENOMIC DNA]</scope>
    <source>
        <strain evidence="3">MINIMUS1</strain>
    </source>
</reference>